<feature type="transmembrane region" description="Helical" evidence="1">
    <location>
        <begin position="43"/>
        <end position="61"/>
    </location>
</feature>
<dbReference type="Proteomes" id="UP000315103">
    <property type="component" value="Unassembled WGS sequence"/>
</dbReference>
<dbReference type="AlphaFoldDB" id="A0A558AV56"/>
<dbReference type="OrthoDB" id="2427847at2"/>
<dbReference type="EMBL" id="VMSJ01000002">
    <property type="protein sequence ID" value="TVT28147.1"/>
    <property type="molecule type" value="Genomic_DNA"/>
</dbReference>
<proteinExistence type="predicted"/>
<keyword evidence="3" id="KW-1185">Reference proteome</keyword>
<evidence type="ECO:0000256" key="1">
    <source>
        <dbReference type="SAM" id="Phobius"/>
    </source>
</evidence>
<accession>A0A558AV56</accession>
<organism evidence="2 3">
    <name type="scientific">Salinicoccus cyprini</name>
    <dbReference type="NCBI Taxonomy" id="2493691"/>
    <lineage>
        <taxon>Bacteria</taxon>
        <taxon>Bacillati</taxon>
        <taxon>Bacillota</taxon>
        <taxon>Bacilli</taxon>
        <taxon>Bacillales</taxon>
        <taxon>Staphylococcaceae</taxon>
        <taxon>Salinicoccus</taxon>
    </lineage>
</organism>
<evidence type="ECO:0000313" key="2">
    <source>
        <dbReference type="EMBL" id="TVT28147.1"/>
    </source>
</evidence>
<feature type="transmembrane region" description="Helical" evidence="1">
    <location>
        <begin position="102"/>
        <end position="121"/>
    </location>
</feature>
<keyword evidence="1" id="KW-0812">Transmembrane</keyword>
<sequence length="207" mass="24093">MFETFTIGNFSLPSIYMAILLSLIVSYLMLWESDEKRELFNRWTNGLIILFLVYKLTYIVFSWTEFINNPLGVLYFDGGAPGLLIGMVIAFIYLFYVSKGLFYVEAFCIFSVSFLAFYGILEIRSLMQWHYTALAVITLAALISIYFLWRRFRVIFAVTVAIFIMHVIARFFVYSGIEVLTLSIIQWWILLSLIYLIAVASKDTEDE</sequence>
<feature type="transmembrane region" description="Helical" evidence="1">
    <location>
        <begin position="154"/>
        <end position="173"/>
    </location>
</feature>
<feature type="transmembrane region" description="Helical" evidence="1">
    <location>
        <begin position="127"/>
        <end position="149"/>
    </location>
</feature>
<keyword evidence="1" id="KW-0472">Membrane</keyword>
<name>A0A558AV56_9STAP</name>
<protein>
    <submittedName>
        <fullName evidence="2">Uncharacterized protein</fullName>
    </submittedName>
</protein>
<keyword evidence="1" id="KW-1133">Transmembrane helix</keyword>
<dbReference type="RefSeq" id="WP_145287790.1">
    <property type="nucleotide sequence ID" value="NZ_VMSJ01000002.1"/>
</dbReference>
<comment type="caution">
    <text evidence="2">The sequence shown here is derived from an EMBL/GenBank/DDBJ whole genome shotgun (WGS) entry which is preliminary data.</text>
</comment>
<reference evidence="2 3" key="1">
    <citation type="submission" date="2019-07" db="EMBL/GenBank/DDBJ databases">
        <title>Salinicoccus cyprini sp. nov., isolated from gastro-intestinal tract of mirror carp, Cyprinus carpio var. specularis, collected from Gobind Sagar Reservoir, Himachal Pradesh, India.</title>
        <authorList>
            <person name="Talwar C."/>
            <person name="Singh A.K."/>
            <person name="Lal R."/>
            <person name="Negi R.K."/>
        </authorList>
    </citation>
    <scope>NUCLEOTIDE SEQUENCE [LARGE SCALE GENOMIC DNA]</scope>
    <source>
        <strain evidence="2 3">CT19</strain>
    </source>
</reference>
<feature type="transmembrane region" description="Helical" evidence="1">
    <location>
        <begin position="12"/>
        <end position="31"/>
    </location>
</feature>
<gene>
    <name evidence="2" type="ORF">FO441_06960</name>
</gene>
<feature type="transmembrane region" description="Helical" evidence="1">
    <location>
        <begin position="179"/>
        <end position="200"/>
    </location>
</feature>
<feature type="transmembrane region" description="Helical" evidence="1">
    <location>
        <begin position="73"/>
        <end position="95"/>
    </location>
</feature>
<evidence type="ECO:0000313" key="3">
    <source>
        <dbReference type="Proteomes" id="UP000315103"/>
    </source>
</evidence>